<dbReference type="STRING" id="331648.BST97_10605"/>
<evidence type="ECO:0000256" key="1">
    <source>
        <dbReference type="ARBA" id="ARBA00004370"/>
    </source>
</evidence>
<feature type="active site" description="Proton acceptor" evidence="6">
    <location>
        <position position="210"/>
    </location>
</feature>
<proteinExistence type="predicted"/>
<sequence>MKKAFFISFLLMGILSFSQDDVKKASKDPKVGLVLSGGGAKGLAHIGALKVIDSLGIEIDYIAGTSMGAIIGSLYASGYTGKQLDSIFEKTNFDDLISDDIPRGARTLKERLRSERYAVTLPFKDFKVELPSSLSKGQNVYNFLSRLLVHVRDEQDFSKLPIPFFCIATDIENGQEIVLENGYLPRVVNASGALPSIFAPVEIDGRLLTDGGVTDNYPVEKLREKGMDFIIGVDVQDDYKSRNELSGALDILTQINNFRTIQDMEKKRPKTDIYIHPDIKKFTVVSFDEGRDIITSGEKATIDHADDLKKLSTGYKKELLLGTGREGIYINSVSVSGNSNYSDNYVTSRLKLKAPGYIYFEDLRNGINNLQATQNFTKINYSINLTNRGNQLQINVIETDVKNSLNLSLHYDELFKSGALINLTRKNILFNQDMGSIDFIVGDNLRYNFNYDVNLDIYWSIGFNSDSHRFTKDVSTELIEGLTPAEFPNVNNIDLRYREYNQRLFFRTKIDRRFNLTSGLELKSFNLFTETLATNDPEEQRTIFDRSSSTSIFGDLEYDSYNHPIYASSGWFIKGGFNFYFLNTEFKEDFNKFSIAELQVGRAFSYGKFSLRTEGHVGVTIGYPERPSLNFYLGGYGNQRFSNYVPFYGYDFIDISGDTMIKFLGELDYELFPKNHLSFHVNLASVQDELFEQDDWFTNARYTGYALGYGIETFLGPVELKYSFSPQRDDAEVFVVIGFRF</sequence>
<evidence type="ECO:0000256" key="4">
    <source>
        <dbReference type="ARBA" id="ARBA00023098"/>
    </source>
</evidence>
<organism evidence="9 10">
    <name type="scientific">Nonlabens spongiae</name>
    <dbReference type="NCBI Taxonomy" id="331648"/>
    <lineage>
        <taxon>Bacteria</taxon>
        <taxon>Pseudomonadati</taxon>
        <taxon>Bacteroidota</taxon>
        <taxon>Flavobacteriia</taxon>
        <taxon>Flavobacteriales</taxon>
        <taxon>Flavobacteriaceae</taxon>
        <taxon>Nonlabens</taxon>
    </lineage>
</organism>
<dbReference type="PANTHER" id="PTHR14226">
    <property type="entry name" value="NEUROPATHY TARGET ESTERASE/SWISS CHEESE D.MELANOGASTER"/>
    <property type="match status" value="1"/>
</dbReference>
<comment type="subcellular location">
    <subcellularLocation>
        <location evidence="1">Membrane</location>
    </subcellularLocation>
</comment>
<dbReference type="PROSITE" id="PS51635">
    <property type="entry name" value="PNPLA"/>
    <property type="match status" value="1"/>
</dbReference>
<feature type="short sequence motif" description="GXSXG" evidence="6">
    <location>
        <begin position="64"/>
        <end position="68"/>
    </location>
</feature>
<dbReference type="SUPFAM" id="SSF52151">
    <property type="entry name" value="FabD/lysophospholipase-like"/>
    <property type="match status" value="1"/>
</dbReference>
<dbReference type="GO" id="GO:0016787">
    <property type="term" value="F:hydrolase activity"/>
    <property type="evidence" value="ECO:0007669"/>
    <property type="project" value="UniProtKB-UniRule"/>
</dbReference>
<protein>
    <submittedName>
        <fullName evidence="9">Patatin</fullName>
    </submittedName>
</protein>
<keyword evidence="5" id="KW-0472">Membrane</keyword>
<evidence type="ECO:0000256" key="5">
    <source>
        <dbReference type="ARBA" id="ARBA00023136"/>
    </source>
</evidence>
<dbReference type="PANTHER" id="PTHR14226:SF29">
    <property type="entry name" value="NEUROPATHY TARGET ESTERASE SWS"/>
    <property type="match status" value="1"/>
</dbReference>
<dbReference type="InterPro" id="IPR050301">
    <property type="entry name" value="NTE"/>
</dbReference>
<dbReference type="PROSITE" id="PS51779">
    <property type="entry name" value="POTRA"/>
    <property type="match status" value="1"/>
</dbReference>
<evidence type="ECO:0000256" key="6">
    <source>
        <dbReference type="PROSITE-ProRule" id="PRU01161"/>
    </source>
</evidence>
<dbReference type="RefSeq" id="WP_085767204.1">
    <property type="nucleotide sequence ID" value="NZ_CP019344.1"/>
</dbReference>
<dbReference type="OrthoDB" id="9770965at2"/>
<dbReference type="Gene3D" id="3.10.20.310">
    <property type="entry name" value="membrane protein fhac"/>
    <property type="match status" value="1"/>
</dbReference>
<reference evidence="9 10" key="1">
    <citation type="submission" date="2016-11" db="EMBL/GenBank/DDBJ databases">
        <title>Trade-off between light-utilization and light-protection in marine flavobacteria.</title>
        <authorList>
            <person name="Kumagai Y."/>
        </authorList>
    </citation>
    <scope>NUCLEOTIDE SEQUENCE [LARGE SCALE GENOMIC DNA]</scope>
    <source>
        <strain evidence="9 10">JCM 13191</strain>
    </source>
</reference>
<evidence type="ECO:0000259" key="8">
    <source>
        <dbReference type="PROSITE" id="PS51779"/>
    </source>
</evidence>
<keyword evidence="4 6" id="KW-0443">Lipid metabolism</keyword>
<keyword evidence="10" id="KW-1185">Reference proteome</keyword>
<dbReference type="EMBL" id="CP019344">
    <property type="protein sequence ID" value="ARN78400.1"/>
    <property type="molecule type" value="Genomic_DNA"/>
</dbReference>
<name>A0A1W6MLD4_9FLAO</name>
<dbReference type="GO" id="GO:0016042">
    <property type="term" value="P:lipid catabolic process"/>
    <property type="evidence" value="ECO:0007669"/>
    <property type="project" value="UniProtKB-UniRule"/>
</dbReference>
<feature type="active site" description="Nucleophile" evidence="6">
    <location>
        <position position="66"/>
    </location>
</feature>
<evidence type="ECO:0000313" key="9">
    <source>
        <dbReference type="EMBL" id="ARN78400.1"/>
    </source>
</evidence>
<dbReference type="CDD" id="cd07205">
    <property type="entry name" value="Pat_PNPLA6_PNPLA7_NTE1_like"/>
    <property type="match status" value="1"/>
</dbReference>
<evidence type="ECO:0000313" key="10">
    <source>
        <dbReference type="Proteomes" id="UP000193431"/>
    </source>
</evidence>
<feature type="domain" description="POTRA" evidence="8">
    <location>
        <begin position="328"/>
        <end position="399"/>
    </location>
</feature>
<dbReference type="InterPro" id="IPR043864">
    <property type="entry name" value="Omp85-like_dom"/>
</dbReference>
<feature type="domain" description="PNPLA" evidence="7">
    <location>
        <begin position="33"/>
        <end position="223"/>
    </location>
</feature>
<feature type="short sequence motif" description="GXGXXG" evidence="6">
    <location>
        <begin position="37"/>
        <end position="42"/>
    </location>
</feature>
<evidence type="ECO:0000259" key="7">
    <source>
        <dbReference type="PROSITE" id="PS51635"/>
    </source>
</evidence>
<dbReference type="InterPro" id="IPR016035">
    <property type="entry name" value="Acyl_Trfase/lysoPLipase"/>
</dbReference>
<dbReference type="Gene3D" id="3.40.1090.10">
    <property type="entry name" value="Cytosolic phospholipase A2 catalytic domain"/>
    <property type="match status" value="2"/>
</dbReference>
<dbReference type="Pfam" id="PF19143">
    <property type="entry name" value="Omp85_2"/>
    <property type="match status" value="1"/>
</dbReference>
<dbReference type="AlphaFoldDB" id="A0A1W6MLD4"/>
<dbReference type="GO" id="GO:0016020">
    <property type="term" value="C:membrane"/>
    <property type="evidence" value="ECO:0007669"/>
    <property type="project" value="UniProtKB-SubCell"/>
</dbReference>
<evidence type="ECO:0000256" key="2">
    <source>
        <dbReference type="ARBA" id="ARBA00022801"/>
    </source>
</evidence>
<feature type="short sequence motif" description="DGA/G" evidence="6">
    <location>
        <begin position="210"/>
        <end position="212"/>
    </location>
</feature>
<keyword evidence="3 6" id="KW-0442">Lipid degradation</keyword>
<accession>A0A1W6MLD4</accession>
<dbReference type="Proteomes" id="UP000193431">
    <property type="component" value="Chromosome"/>
</dbReference>
<dbReference type="InterPro" id="IPR034746">
    <property type="entry name" value="POTRA"/>
</dbReference>
<dbReference type="InterPro" id="IPR002641">
    <property type="entry name" value="PNPLA_dom"/>
</dbReference>
<dbReference type="Pfam" id="PF01734">
    <property type="entry name" value="Patatin"/>
    <property type="match status" value="1"/>
</dbReference>
<evidence type="ECO:0000256" key="3">
    <source>
        <dbReference type="ARBA" id="ARBA00022963"/>
    </source>
</evidence>
<keyword evidence="2 6" id="KW-0378">Hydrolase</keyword>
<gene>
    <name evidence="9" type="ORF">BST97_10605</name>
</gene>